<dbReference type="SUPFAM" id="SSF47203">
    <property type="entry name" value="Acyl-CoA dehydrogenase C-terminal domain-like"/>
    <property type="match status" value="1"/>
</dbReference>
<evidence type="ECO:0000259" key="8">
    <source>
        <dbReference type="Pfam" id="PF02771"/>
    </source>
</evidence>
<keyword evidence="3 5" id="KW-0285">Flavoprotein</keyword>
<name>A0A068QUF8_9GAMM</name>
<evidence type="ECO:0000256" key="2">
    <source>
        <dbReference type="ARBA" id="ARBA00009347"/>
    </source>
</evidence>
<dbReference type="InterPro" id="IPR006091">
    <property type="entry name" value="Acyl-CoA_Oxase/DH_mid-dom"/>
</dbReference>
<dbReference type="Pfam" id="PF02771">
    <property type="entry name" value="Acyl-CoA_dh_N"/>
    <property type="match status" value="1"/>
</dbReference>
<dbReference type="EMBL" id="VNHN01000012">
    <property type="protein sequence ID" value="TYP11563.1"/>
    <property type="molecule type" value="Genomic_DNA"/>
</dbReference>
<evidence type="ECO:0000313" key="12">
    <source>
        <dbReference type="Proteomes" id="UP000324170"/>
    </source>
</evidence>
<reference evidence="10 12" key="2">
    <citation type="submission" date="2019-07" db="EMBL/GenBank/DDBJ databases">
        <title>Genomic Encyclopedia of Type Strains, Phase I: the one thousand microbial genomes (KMG-I) project.</title>
        <authorList>
            <person name="Kyrpides N."/>
        </authorList>
    </citation>
    <scope>NUCLEOTIDE SEQUENCE [LARGE SCALE GENOMIC DNA]</scope>
    <source>
        <strain evidence="10 12">DSM 17909</strain>
    </source>
</reference>
<evidence type="ECO:0000313" key="10">
    <source>
        <dbReference type="EMBL" id="TYP11563.1"/>
    </source>
</evidence>
<dbReference type="PANTHER" id="PTHR43884">
    <property type="entry name" value="ACYL-COA DEHYDROGENASE"/>
    <property type="match status" value="1"/>
</dbReference>
<protein>
    <submittedName>
        <fullName evidence="9">Acyl-CoA dehydrogenase</fullName>
        <ecNumber evidence="9">1.3.8.1</ecNumber>
    </submittedName>
</protein>
<proteinExistence type="inferred from homology"/>
<dbReference type="SUPFAM" id="SSF56645">
    <property type="entry name" value="Acyl-CoA dehydrogenase NM domain-like"/>
    <property type="match status" value="1"/>
</dbReference>
<organism evidence="9 11">
    <name type="scientific">Xenorhabdus doucetiae</name>
    <dbReference type="NCBI Taxonomy" id="351671"/>
    <lineage>
        <taxon>Bacteria</taxon>
        <taxon>Pseudomonadati</taxon>
        <taxon>Pseudomonadota</taxon>
        <taxon>Gammaproteobacteria</taxon>
        <taxon>Enterobacterales</taxon>
        <taxon>Morganellaceae</taxon>
        <taxon>Xenorhabdus</taxon>
    </lineage>
</organism>
<accession>A0A068QUF8</accession>
<dbReference type="Pfam" id="PF02770">
    <property type="entry name" value="Acyl-CoA_dh_M"/>
    <property type="match status" value="1"/>
</dbReference>
<evidence type="ECO:0000259" key="7">
    <source>
        <dbReference type="Pfam" id="PF02770"/>
    </source>
</evidence>
<dbReference type="InterPro" id="IPR009100">
    <property type="entry name" value="AcylCoA_DH/oxidase_NM_dom_sf"/>
</dbReference>
<dbReference type="Gene3D" id="2.40.110.10">
    <property type="entry name" value="Butyryl-CoA Dehydrogenase, subunit A, domain 2"/>
    <property type="match status" value="1"/>
</dbReference>
<dbReference type="KEGG" id="xdo:XDD1_2720"/>
<dbReference type="InterPro" id="IPR037069">
    <property type="entry name" value="AcylCoA_DH/ox_N_sf"/>
</dbReference>
<dbReference type="AlphaFoldDB" id="A0A068QUF8"/>
<dbReference type="Pfam" id="PF00441">
    <property type="entry name" value="Acyl-CoA_dh_1"/>
    <property type="match status" value="1"/>
</dbReference>
<dbReference type="GO" id="GO:0050660">
    <property type="term" value="F:flavin adenine dinucleotide binding"/>
    <property type="evidence" value="ECO:0007669"/>
    <property type="project" value="InterPro"/>
</dbReference>
<dbReference type="HOGENOM" id="CLU_018204_0_2_6"/>
<evidence type="ECO:0000256" key="4">
    <source>
        <dbReference type="ARBA" id="ARBA00022827"/>
    </source>
</evidence>
<evidence type="ECO:0000256" key="5">
    <source>
        <dbReference type="RuleBase" id="RU362125"/>
    </source>
</evidence>
<evidence type="ECO:0000313" key="9">
    <source>
        <dbReference type="EMBL" id="CDG18419.1"/>
    </source>
</evidence>
<gene>
    <name evidence="10" type="ORF">LY16_01049</name>
    <name evidence="9" type="ORF">XDD1_2720</name>
</gene>
<evidence type="ECO:0000256" key="1">
    <source>
        <dbReference type="ARBA" id="ARBA00001974"/>
    </source>
</evidence>
<keyword evidence="4 5" id="KW-0274">FAD</keyword>
<feature type="domain" description="Acyl-CoA oxidase/dehydrogenase middle" evidence="7">
    <location>
        <begin position="122"/>
        <end position="212"/>
    </location>
</feature>
<evidence type="ECO:0000313" key="11">
    <source>
        <dbReference type="Proteomes" id="UP000032721"/>
    </source>
</evidence>
<dbReference type="InterPro" id="IPR036250">
    <property type="entry name" value="AcylCo_DH-like_C"/>
</dbReference>
<comment type="cofactor">
    <cofactor evidence="1 5">
        <name>FAD</name>
        <dbReference type="ChEBI" id="CHEBI:57692"/>
    </cofactor>
</comment>
<keyword evidence="12" id="KW-1185">Reference proteome</keyword>
<comment type="similarity">
    <text evidence="2 5">Belongs to the acyl-CoA dehydrogenase family.</text>
</comment>
<dbReference type="InterPro" id="IPR013786">
    <property type="entry name" value="AcylCoA_DH/ox_N"/>
</dbReference>
<dbReference type="GO" id="GO:0016937">
    <property type="term" value="F:short-chain fatty acyl-CoA dehydrogenase activity"/>
    <property type="evidence" value="ECO:0007669"/>
    <property type="project" value="UniProtKB-EC"/>
</dbReference>
<dbReference type="Proteomes" id="UP000032721">
    <property type="component" value="Chromosome"/>
</dbReference>
<reference evidence="9 11" key="1">
    <citation type="submission" date="2013-07" db="EMBL/GenBank/DDBJ databases">
        <authorList>
            <person name="Genoscope - CEA"/>
        </authorList>
    </citation>
    <scope>NUCLEOTIDE SEQUENCE [LARGE SCALE GENOMIC DNA]</scope>
    <source>
        <strain evidence="9">FRM16</strain>
        <strain evidence="11">FRM16 / DSM 17909</strain>
    </source>
</reference>
<dbReference type="InterPro" id="IPR009075">
    <property type="entry name" value="AcylCo_DH/oxidase_C"/>
</dbReference>
<sequence>MFNRFLSPVQQEWRQTFERFSATEVAPYADEWDLSEAIPASVVQQLARHGWLGGLAKTENGGLGFDATTFGLLNMAIGAGSGSLTGLLNVHSMMLKTIEDWGSQDQKQRFLSPLVKGEIIGAFAQTEVSAGGDSKNLSTQFEDHGDELSINGQKSWITFAQIADLFLVFGKYQGLDTAVLVSKSAPGLKITAKKNMLGFKSAHLAILDFNDCRIPKANIVGKPGFGQNLISNSALDYGRISVAWAALGIQQAALAASVHRANARTTFGTLLADQGIIRGYLAEMSSSLLASQLICLSATKAKEAKDEDALEHILQAKLFASQEAGVGAAKAVQIHGGHGCDEINGISRLYRDAKILQIVEGSNELQKMLIGKQVCTRFSYNAALTHP</sequence>
<dbReference type="EC" id="1.3.8.1" evidence="9"/>
<dbReference type="STRING" id="351671.XDD1_2720"/>
<dbReference type="Gene3D" id="1.20.140.10">
    <property type="entry name" value="Butyryl-CoA Dehydrogenase, subunit A, domain 3"/>
    <property type="match status" value="1"/>
</dbReference>
<dbReference type="Gene3D" id="1.10.540.10">
    <property type="entry name" value="Acyl-CoA dehydrogenase/oxidase, N-terminal domain"/>
    <property type="match status" value="1"/>
</dbReference>
<evidence type="ECO:0000259" key="6">
    <source>
        <dbReference type="Pfam" id="PF00441"/>
    </source>
</evidence>
<evidence type="ECO:0000256" key="3">
    <source>
        <dbReference type="ARBA" id="ARBA00022630"/>
    </source>
</evidence>
<dbReference type="PANTHER" id="PTHR43884:SF12">
    <property type="entry name" value="ISOVALERYL-COA DEHYDROGENASE, MITOCHONDRIAL-RELATED"/>
    <property type="match status" value="1"/>
</dbReference>
<feature type="domain" description="Acyl-CoA dehydrogenase/oxidase C-terminal" evidence="6">
    <location>
        <begin position="232"/>
        <end position="374"/>
    </location>
</feature>
<dbReference type="InterPro" id="IPR046373">
    <property type="entry name" value="Acyl-CoA_Oxase/DH_mid-dom_sf"/>
</dbReference>
<dbReference type="EMBL" id="FO704550">
    <property type="protein sequence ID" value="CDG18419.1"/>
    <property type="molecule type" value="Genomic_DNA"/>
</dbReference>
<feature type="domain" description="Acyl-CoA dehydrogenase/oxidase N-terminal" evidence="8">
    <location>
        <begin position="9"/>
        <end position="118"/>
    </location>
</feature>
<dbReference type="RefSeq" id="WP_045971638.1">
    <property type="nucleotide sequence ID" value="NZ_CAWMED010000001.1"/>
</dbReference>
<dbReference type="OrthoDB" id="9769473at2"/>
<dbReference type="Proteomes" id="UP000324170">
    <property type="component" value="Unassembled WGS sequence"/>
</dbReference>
<keyword evidence="5 9" id="KW-0560">Oxidoreductase</keyword>